<evidence type="ECO:0008006" key="3">
    <source>
        <dbReference type="Google" id="ProtNLM"/>
    </source>
</evidence>
<keyword evidence="2" id="KW-1185">Reference proteome</keyword>
<dbReference type="OrthoDB" id="696337at2759"/>
<dbReference type="EMBL" id="MNCJ02000319">
    <property type="protein sequence ID" value="KAF5808041.1"/>
    <property type="molecule type" value="Genomic_DNA"/>
</dbReference>
<dbReference type="PANTHER" id="PTHR33265:SF31">
    <property type="entry name" value="AVR9_CF-9 RAPIDLY ELICITED PROTEIN 146"/>
    <property type="match status" value="1"/>
</dbReference>
<comment type="caution">
    <text evidence="1">The sequence shown here is derived from an EMBL/GenBank/DDBJ whole genome shotgun (WGS) entry which is preliminary data.</text>
</comment>
<dbReference type="Proteomes" id="UP000215914">
    <property type="component" value="Unassembled WGS sequence"/>
</dbReference>
<organism evidence="1 2">
    <name type="scientific">Helianthus annuus</name>
    <name type="common">Common sunflower</name>
    <dbReference type="NCBI Taxonomy" id="4232"/>
    <lineage>
        <taxon>Eukaryota</taxon>
        <taxon>Viridiplantae</taxon>
        <taxon>Streptophyta</taxon>
        <taxon>Embryophyta</taxon>
        <taxon>Tracheophyta</taxon>
        <taxon>Spermatophyta</taxon>
        <taxon>Magnoliopsida</taxon>
        <taxon>eudicotyledons</taxon>
        <taxon>Gunneridae</taxon>
        <taxon>Pentapetalae</taxon>
        <taxon>asterids</taxon>
        <taxon>campanulids</taxon>
        <taxon>Asterales</taxon>
        <taxon>Asteraceae</taxon>
        <taxon>Asteroideae</taxon>
        <taxon>Heliantheae alliance</taxon>
        <taxon>Heliantheae</taxon>
        <taxon>Helianthus</taxon>
    </lineage>
</organism>
<sequence>MEQNPQILAKKAWSMLRIMFFMLKKSISKTRFFADLNMMMKRGKIAGKSLHNLLFHHHHHWAATTFHPHPHHLPYPTPPTSDDEFSCTTTPQHQNHVNNNNNITIDHVKTLKMLTRVAASPGYRKSPVVKQLRITDSPFPLTNGDDGGQVDEDAEKFILRFYNGLKLES</sequence>
<proteinExistence type="predicted"/>
<reference evidence="1" key="2">
    <citation type="submission" date="2020-06" db="EMBL/GenBank/DDBJ databases">
        <title>Helianthus annuus Genome sequencing and assembly Release 2.</title>
        <authorList>
            <person name="Gouzy J."/>
            <person name="Langlade N."/>
            <person name="Munos S."/>
        </authorList>
    </citation>
    <scope>NUCLEOTIDE SEQUENCE</scope>
    <source>
        <tissue evidence="1">Leaves</tissue>
    </source>
</reference>
<dbReference type="PANTHER" id="PTHR33265">
    <property type="entry name" value="AVR9/CF-9 RAPIDLY ELICITED PROTEIN-RELATED"/>
    <property type="match status" value="1"/>
</dbReference>
<dbReference type="AlphaFoldDB" id="A0A9K3NPM5"/>
<accession>A0A9K3NPM5</accession>
<gene>
    <name evidence="1" type="ORF">HanXRQr2_Chr04g0140901</name>
</gene>
<protein>
    <recommendedName>
        <fullName evidence="3">Avr9/Cf-9 rapidly elicited protein</fullName>
    </recommendedName>
</protein>
<evidence type="ECO:0000313" key="2">
    <source>
        <dbReference type="Proteomes" id="UP000215914"/>
    </source>
</evidence>
<name>A0A9K3NPM5_HELAN</name>
<evidence type="ECO:0000313" key="1">
    <source>
        <dbReference type="EMBL" id="KAF5808041.1"/>
    </source>
</evidence>
<dbReference type="Gramene" id="mRNA:HanXRQr2_Chr04g0140901">
    <property type="protein sequence ID" value="CDS:HanXRQr2_Chr04g0140901.1"/>
    <property type="gene ID" value="HanXRQr2_Chr04g0140901"/>
</dbReference>
<reference evidence="1" key="1">
    <citation type="journal article" date="2017" name="Nature">
        <title>The sunflower genome provides insights into oil metabolism, flowering and Asterid evolution.</title>
        <authorList>
            <person name="Badouin H."/>
            <person name="Gouzy J."/>
            <person name="Grassa C.J."/>
            <person name="Murat F."/>
            <person name="Staton S.E."/>
            <person name="Cottret L."/>
            <person name="Lelandais-Briere C."/>
            <person name="Owens G.L."/>
            <person name="Carrere S."/>
            <person name="Mayjonade B."/>
            <person name="Legrand L."/>
            <person name="Gill N."/>
            <person name="Kane N.C."/>
            <person name="Bowers J.E."/>
            <person name="Hubner S."/>
            <person name="Bellec A."/>
            <person name="Berard A."/>
            <person name="Berges H."/>
            <person name="Blanchet N."/>
            <person name="Boniface M.C."/>
            <person name="Brunel D."/>
            <person name="Catrice O."/>
            <person name="Chaidir N."/>
            <person name="Claudel C."/>
            <person name="Donnadieu C."/>
            <person name="Faraut T."/>
            <person name="Fievet G."/>
            <person name="Helmstetter N."/>
            <person name="King M."/>
            <person name="Knapp S.J."/>
            <person name="Lai Z."/>
            <person name="Le Paslier M.C."/>
            <person name="Lippi Y."/>
            <person name="Lorenzon L."/>
            <person name="Mandel J.R."/>
            <person name="Marage G."/>
            <person name="Marchand G."/>
            <person name="Marquand E."/>
            <person name="Bret-Mestries E."/>
            <person name="Morien E."/>
            <person name="Nambeesan S."/>
            <person name="Nguyen T."/>
            <person name="Pegot-Espagnet P."/>
            <person name="Pouilly N."/>
            <person name="Raftis F."/>
            <person name="Sallet E."/>
            <person name="Schiex T."/>
            <person name="Thomas J."/>
            <person name="Vandecasteele C."/>
            <person name="Vares D."/>
            <person name="Vear F."/>
            <person name="Vautrin S."/>
            <person name="Crespi M."/>
            <person name="Mangin B."/>
            <person name="Burke J.M."/>
            <person name="Salse J."/>
            <person name="Munos S."/>
            <person name="Vincourt P."/>
            <person name="Rieseberg L.H."/>
            <person name="Langlade N.B."/>
        </authorList>
    </citation>
    <scope>NUCLEOTIDE SEQUENCE</scope>
    <source>
        <tissue evidence="1">Leaves</tissue>
    </source>
</reference>